<dbReference type="RefSeq" id="WP_100294621.1">
    <property type="nucleotide sequence ID" value="NZ_PGGC01000123.1"/>
</dbReference>
<organism evidence="2 3">
    <name type="scientific">Aeromonas cavernicola</name>
    <dbReference type="NCBI Taxonomy" id="1006623"/>
    <lineage>
        <taxon>Bacteria</taxon>
        <taxon>Pseudomonadati</taxon>
        <taxon>Pseudomonadota</taxon>
        <taxon>Gammaproteobacteria</taxon>
        <taxon>Aeromonadales</taxon>
        <taxon>Aeromonadaceae</taxon>
        <taxon>Aeromonas</taxon>
    </lineage>
</organism>
<dbReference type="Proteomes" id="UP000235861">
    <property type="component" value="Unassembled WGS sequence"/>
</dbReference>
<feature type="domain" description="N-acetyltransferase" evidence="1">
    <location>
        <begin position="1"/>
        <end position="138"/>
    </location>
</feature>
<dbReference type="PROSITE" id="PS51186">
    <property type="entry name" value="GNAT"/>
    <property type="match status" value="1"/>
</dbReference>
<evidence type="ECO:0000313" key="2">
    <source>
        <dbReference type="EMBL" id="PJG58272.1"/>
    </source>
</evidence>
<dbReference type="InterPro" id="IPR016181">
    <property type="entry name" value="Acyl_CoA_acyltransferase"/>
</dbReference>
<proteinExistence type="predicted"/>
<evidence type="ECO:0000259" key="1">
    <source>
        <dbReference type="PROSITE" id="PS51186"/>
    </source>
</evidence>
<dbReference type="Pfam" id="PF13673">
    <property type="entry name" value="Acetyltransf_10"/>
    <property type="match status" value="1"/>
</dbReference>
<dbReference type="InterPro" id="IPR000182">
    <property type="entry name" value="GNAT_dom"/>
</dbReference>
<evidence type="ECO:0000313" key="3">
    <source>
        <dbReference type="Proteomes" id="UP000235861"/>
    </source>
</evidence>
<keyword evidence="2" id="KW-0808">Transferase</keyword>
<dbReference type="OrthoDB" id="5589355at2"/>
<name>A0A2H9U2J8_9GAMM</name>
<accession>A0A2H9U2J8</accession>
<dbReference type="EMBL" id="PGGC01000123">
    <property type="protein sequence ID" value="PJG58272.1"/>
    <property type="molecule type" value="Genomic_DNA"/>
</dbReference>
<dbReference type="GO" id="GO:0016747">
    <property type="term" value="F:acyltransferase activity, transferring groups other than amino-acyl groups"/>
    <property type="evidence" value="ECO:0007669"/>
    <property type="project" value="InterPro"/>
</dbReference>
<dbReference type="SUPFAM" id="SSF55729">
    <property type="entry name" value="Acyl-CoA N-acyltransferases (Nat)"/>
    <property type="match status" value="1"/>
</dbReference>
<gene>
    <name evidence="2" type="ORF">CUC53_13405</name>
</gene>
<dbReference type="Gene3D" id="3.40.630.30">
    <property type="match status" value="1"/>
</dbReference>
<reference evidence="2 3" key="1">
    <citation type="submission" date="2017-11" db="EMBL/GenBank/DDBJ databases">
        <title>Draft genome sequence of environmental isolate Aeromonas cavernicola sp. nov. MDC 2508.</title>
        <authorList>
            <person name="Colston S.M."/>
            <person name="Navarro A."/>
            <person name="Martinez-Murcia A.J."/>
            <person name="Graf J."/>
        </authorList>
    </citation>
    <scope>NUCLEOTIDE SEQUENCE [LARGE SCALE GENOMIC DNA]</scope>
    <source>
        <strain evidence="2 3">MDC 2508</strain>
    </source>
</reference>
<comment type="caution">
    <text evidence="2">The sequence shown here is derived from an EMBL/GenBank/DDBJ whole genome shotgun (WGS) entry which is preliminary data.</text>
</comment>
<dbReference type="CDD" id="cd04301">
    <property type="entry name" value="NAT_SF"/>
    <property type="match status" value="1"/>
</dbReference>
<sequence>MELSFEEYRDTDLSLIQDYYETTFAHYEPSVAERIFIVRDAHWLVGAVRLQDEEGFYHLCGFQLLPHYQSLGVGSQLLKHACRGLAGKPVVCQVLPFEKPFYLHAGFADLPLQQLSGPLFSFYDQQCQQGYQIELLILDTPSLTQH</sequence>
<keyword evidence="3" id="KW-1185">Reference proteome</keyword>
<protein>
    <submittedName>
        <fullName evidence="2">GNAT family N-acetyltransferase</fullName>
    </submittedName>
</protein>
<dbReference type="AlphaFoldDB" id="A0A2H9U2J8"/>